<dbReference type="AlphaFoldDB" id="A0A9P4Q3N2"/>
<proteinExistence type="predicted"/>
<comment type="caution">
    <text evidence="2">The sequence shown here is derived from an EMBL/GenBank/DDBJ whole genome shotgun (WGS) entry which is preliminary data.</text>
</comment>
<sequence>MSVQTSNGDMPVNDAGSTPTRLPSPYDVALALAVVKTKPLELTVREYIMTLLPHCTGQKRWPQRFDRASYWRGEHERATTALNVAVGERDNFKRANETLKSQALDLSAPRPALKKRKKAKADGDATAFSTSPREEMDTCQTLDTAKLFLPFACDLDESLNVTSYGPTGNLIMGSLFQLHLQIHTPETFSATTYAYHLTRIASNTPKLSEQAQRHYLAPTDEIAEIDRSLSLLQIAFRTLVQGITRLTSEIEGGKCLGPVIHAYAQMYSDMLDQLQKAVPPEVLLPSNGGKARKASKPRKNPESVQTKTVFMKDTPAKTVISRCLCSIISLLDSKVDAHKDLFEAIAFVTIDRLGDRLFTLSFGHNRGSSIEDELIRSNGLKGVNAGVGTVSDPMAQFHEDKEFTGAKADAPYLVHLLRHLVAASPHFMGFSGRARSHAKGVTPVSRRRLGKGVLAEVARERLQRTLISCTFGTKGVEADDPIMQCLNPPQQLPDITLPRVKEADVHDWFKEEVWKLVGWDIITQQIGDDP</sequence>
<feature type="region of interest" description="Disordered" evidence="1">
    <location>
        <begin position="285"/>
        <end position="305"/>
    </location>
</feature>
<protein>
    <submittedName>
        <fullName evidence="2">Uncharacterized protein</fullName>
    </submittedName>
</protein>
<reference evidence="2" key="1">
    <citation type="journal article" date="2020" name="Stud. Mycol.">
        <title>101 Dothideomycetes genomes: a test case for predicting lifestyles and emergence of pathogens.</title>
        <authorList>
            <person name="Haridas S."/>
            <person name="Albert R."/>
            <person name="Binder M."/>
            <person name="Bloem J."/>
            <person name="Labutti K."/>
            <person name="Salamov A."/>
            <person name="Andreopoulos B."/>
            <person name="Baker S."/>
            <person name="Barry K."/>
            <person name="Bills G."/>
            <person name="Bluhm B."/>
            <person name="Cannon C."/>
            <person name="Castanera R."/>
            <person name="Culley D."/>
            <person name="Daum C."/>
            <person name="Ezra D."/>
            <person name="Gonzalez J."/>
            <person name="Henrissat B."/>
            <person name="Kuo A."/>
            <person name="Liang C."/>
            <person name="Lipzen A."/>
            <person name="Lutzoni F."/>
            <person name="Magnuson J."/>
            <person name="Mondo S."/>
            <person name="Nolan M."/>
            <person name="Ohm R."/>
            <person name="Pangilinan J."/>
            <person name="Park H.-J."/>
            <person name="Ramirez L."/>
            <person name="Alfaro M."/>
            <person name="Sun H."/>
            <person name="Tritt A."/>
            <person name="Yoshinaga Y."/>
            <person name="Zwiers L.-H."/>
            <person name="Turgeon B."/>
            <person name="Goodwin S."/>
            <person name="Spatafora J."/>
            <person name="Crous P."/>
            <person name="Grigoriev I."/>
        </authorList>
    </citation>
    <scope>NUCLEOTIDE SEQUENCE</scope>
    <source>
        <strain evidence="2">CBS 116435</strain>
    </source>
</reference>
<evidence type="ECO:0000313" key="3">
    <source>
        <dbReference type="Proteomes" id="UP000799441"/>
    </source>
</evidence>
<dbReference type="OrthoDB" id="202825at2759"/>
<feature type="region of interest" description="Disordered" evidence="1">
    <location>
        <begin position="1"/>
        <end position="21"/>
    </location>
</feature>
<keyword evidence="3" id="KW-1185">Reference proteome</keyword>
<dbReference type="Proteomes" id="UP000799441">
    <property type="component" value="Unassembled WGS sequence"/>
</dbReference>
<gene>
    <name evidence="2" type="ORF">K431DRAFT_314552</name>
</gene>
<evidence type="ECO:0000256" key="1">
    <source>
        <dbReference type="SAM" id="MobiDB-lite"/>
    </source>
</evidence>
<dbReference type="EMBL" id="MU003818">
    <property type="protein sequence ID" value="KAF2718900.1"/>
    <property type="molecule type" value="Genomic_DNA"/>
</dbReference>
<accession>A0A9P4Q3N2</accession>
<organism evidence="2 3">
    <name type="scientific">Polychaeton citri CBS 116435</name>
    <dbReference type="NCBI Taxonomy" id="1314669"/>
    <lineage>
        <taxon>Eukaryota</taxon>
        <taxon>Fungi</taxon>
        <taxon>Dikarya</taxon>
        <taxon>Ascomycota</taxon>
        <taxon>Pezizomycotina</taxon>
        <taxon>Dothideomycetes</taxon>
        <taxon>Dothideomycetidae</taxon>
        <taxon>Capnodiales</taxon>
        <taxon>Capnodiaceae</taxon>
        <taxon>Polychaeton</taxon>
    </lineage>
</organism>
<feature type="region of interest" description="Disordered" evidence="1">
    <location>
        <begin position="112"/>
        <end position="132"/>
    </location>
</feature>
<name>A0A9P4Q3N2_9PEZI</name>
<evidence type="ECO:0000313" key="2">
    <source>
        <dbReference type="EMBL" id="KAF2718900.1"/>
    </source>
</evidence>